<feature type="compositionally biased region" description="Basic and acidic residues" evidence="9">
    <location>
        <begin position="194"/>
        <end position="208"/>
    </location>
</feature>
<feature type="region of interest" description="Disordered" evidence="9">
    <location>
        <begin position="146"/>
        <end position="261"/>
    </location>
</feature>
<evidence type="ECO:0000256" key="5">
    <source>
        <dbReference type="ARBA" id="ARBA00022912"/>
    </source>
</evidence>
<keyword evidence="6 8" id="KW-0131">Cell cycle</keyword>
<evidence type="ECO:0000313" key="11">
    <source>
        <dbReference type="EMBL" id="KAK7500716.1"/>
    </source>
</evidence>
<comment type="similarity">
    <text evidence="1 8">Belongs to the MPI phosphatase family.</text>
</comment>
<sequence>MVFHTVLRMPCAVSSCHAARHQKNQIKCPSRRVARALCGCDHSAMEDDDFNLDPTDLFQGLPGSPRKTDTSAEGAKASDRPPPAAEEKENRTSVPRGKILAHARLRKDSEEEGYRVHSPLVRRSKSLLMRKAASDICNTSPLARYFGSDPVPVKRRRLPFSDRSSKPSIGSSDPNRSSPIPEEGSPKPRSVQRVKSEDRLSEGSRESGCESVSIESDDEASSRLESLKSEEHASSIQKDDASSDTEQTADPDNSDGVNLDDSVSVVMNVPFKKLAMRQDSELFEGPSQPTGSFANPFLTTDHEKVPEIDIDDYPSDHECRIKSAVERLNTRAVIGDGTVLAQLLNGEFSEAVDHYVIIDCRYPYEYNGGHIKSATNMYCGDSVDEIMGWRMKKDDTDRRVVLIFHCEFSSQRAPTMMRLLRNADRERNSHCYPYLCYPEIYLLSGGYKMFFQKHPDLCEPRSYTPMNHRNYQDDLKFFRSRATTWHGEIKLKKHANSLIF</sequence>
<comment type="caution">
    <text evidence="11">The sequence shown here is derived from an EMBL/GenBank/DDBJ whole genome shotgun (WGS) entry which is preliminary data.</text>
</comment>
<name>A0ABD0LN67_9CAEN</name>
<evidence type="ECO:0000256" key="1">
    <source>
        <dbReference type="ARBA" id="ARBA00011065"/>
    </source>
</evidence>
<evidence type="ECO:0000256" key="6">
    <source>
        <dbReference type="ARBA" id="ARBA00023306"/>
    </source>
</evidence>
<comment type="catalytic activity">
    <reaction evidence="7 8">
        <text>O-phospho-L-tyrosyl-[protein] + H2O = L-tyrosyl-[protein] + phosphate</text>
        <dbReference type="Rhea" id="RHEA:10684"/>
        <dbReference type="Rhea" id="RHEA-COMP:10136"/>
        <dbReference type="Rhea" id="RHEA-COMP:20101"/>
        <dbReference type="ChEBI" id="CHEBI:15377"/>
        <dbReference type="ChEBI" id="CHEBI:43474"/>
        <dbReference type="ChEBI" id="CHEBI:46858"/>
        <dbReference type="ChEBI" id="CHEBI:61978"/>
        <dbReference type="EC" id="3.1.3.48"/>
    </reaction>
</comment>
<keyword evidence="3 8" id="KW-0498">Mitosis</keyword>
<feature type="domain" description="Rhodanese" evidence="10">
    <location>
        <begin position="351"/>
        <end position="459"/>
    </location>
</feature>
<gene>
    <name evidence="11" type="ORF">BaRGS_00007960</name>
</gene>
<dbReference type="PROSITE" id="PS50206">
    <property type="entry name" value="RHODANESE_3"/>
    <property type="match status" value="1"/>
</dbReference>
<feature type="compositionally biased region" description="Basic and acidic residues" evidence="9">
    <location>
        <begin position="106"/>
        <end position="115"/>
    </location>
</feature>
<dbReference type="InterPro" id="IPR001763">
    <property type="entry name" value="Rhodanese-like_dom"/>
</dbReference>
<evidence type="ECO:0000313" key="12">
    <source>
        <dbReference type="Proteomes" id="UP001519460"/>
    </source>
</evidence>
<accession>A0ABD0LN67</accession>
<dbReference type="PANTHER" id="PTHR10828:SF17">
    <property type="entry name" value="PROTEIN-TYROSINE-PHOSPHATASE"/>
    <property type="match status" value="1"/>
</dbReference>
<dbReference type="PANTHER" id="PTHR10828">
    <property type="entry name" value="M-PHASE INDUCER PHOSPHATASE DUAL SPECIFICITY PHOSPHATASE CDC25"/>
    <property type="match status" value="1"/>
</dbReference>
<dbReference type="CDD" id="cd01530">
    <property type="entry name" value="Cdc25"/>
    <property type="match status" value="1"/>
</dbReference>
<dbReference type="Proteomes" id="UP001519460">
    <property type="component" value="Unassembled WGS sequence"/>
</dbReference>
<feature type="compositionally biased region" description="Polar residues" evidence="9">
    <location>
        <begin position="166"/>
        <end position="178"/>
    </location>
</feature>
<evidence type="ECO:0000256" key="8">
    <source>
        <dbReference type="RuleBase" id="RU368028"/>
    </source>
</evidence>
<proteinExistence type="inferred from homology"/>
<feature type="region of interest" description="Disordered" evidence="9">
    <location>
        <begin position="51"/>
        <end position="115"/>
    </location>
</feature>
<feature type="compositionally biased region" description="Basic and acidic residues" evidence="9">
    <location>
        <begin position="220"/>
        <end position="241"/>
    </location>
</feature>
<organism evidence="11 12">
    <name type="scientific">Batillaria attramentaria</name>
    <dbReference type="NCBI Taxonomy" id="370345"/>
    <lineage>
        <taxon>Eukaryota</taxon>
        <taxon>Metazoa</taxon>
        <taxon>Spiralia</taxon>
        <taxon>Lophotrochozoa</taxon>
        <taxon>Mollusca</taxon>
        <taxon>Gastropoda</taxon>
        <taxon>Caenogastropoda</taxon>
        <taxon>Sorbeoconcha</taxon>
        <taxon>Cerithioidea</taxon>
        <taxon>Batillariidae</taxon>
        <taxon>Batillaria</taxon>
    </lineage>
</organism>
<dbReference type="AlphaFoldDB" id="A0ABD0LN67"/>
<keyword evidence="5 8" id="KW-0904">Protein phosphatase</keyword>
<dbReference type="Gene3D" id="3.40.250.10">
    <property type="entry name" value="Rhodanese-like domain"/>
    <property type="match status" value="1"/>
</dbReference>
<reference evidence="11 12" key="1">
    <citation type="journal article" date="2023" name="Sci. Data">
        <title>Genome assembly of the Korean intertidal mud-creeper Batillaria attramentaria.</title>
        <authorList>
            <person name="Patra A.K."/>
            <person name="Ho P.T."/>
            <person name="Jun S."/>
            <person name="Lee S.J."/>
            <person name="Kim Y."/>
            <person name="Won Y.J."/>
        </authorList>
    </citation>
    <scope>NUCLEOTIDE SEQUENCE [LARGE SCALE GENOMIC DNA]</scope>
    <source>
        <strain evidence="11">Wonlab-2016</strain>
    </source>
</reference>
<dbReference type="GO" id="GO:0004725">
    <property type="term" value="F:protein tyrosine phosphatase activity"/>
    <property type="evidence" value="ECO:0007669"/>
    <property type="project" value="UniProtKB-UniRule"/>
</dbReference>
<evidence type="ECO:0000256" key="3">
    <source>
        <dbReference type="ARBA" id="ARBA00022776"/>
    </source>
</evidence>
<keyword evidence="4 8" id="KW-0378">Hydrolase</keyword>
<keyword evidence="2 8" id="KW-0132">Cell division</keyword>
<dbReference type="Pfam" id="PF00581">
    <property type="entry name" value="Rhodanese"/>
    <property type="match status" value="1"/>
</dbReference>
<dbReference type="EMBL" id="JACVVK020000035">
    <property type="protein sequence ID" value="KAK7500716.1"/>
    <property type="molecule type" value="Genomic_DNA"/>
</dbReference>
<keyword evidence="12" id="KW-1185">Reference proteome</keyword>
<dbReference type="InterPro" id="IPR036873">
    <property type="entry name" value="Rhodanese-like_dom_sf"/>
</dbReference>
<dbReference type="GO" id="GO:0051301">
    <property type="term" value="P:cell division"/>
    <property type="evidence" value="ECO:0007669"/>
    <property type="project" value="UniProtKB-UniRule"/>
</dbReference>
<dbReference type="InterPro" id="IPR000751">
    <property type="entry name" value="MPI_Phosphatase"/>
</dbReference>
<dbReference type="PRINTS" id="PR00716">
    <property type="entry name" value="MPIPHPHTASE"/>
</dbReference>
<protein>
    <recommendedName>
        <fullName evidence="8">M-phase inducer phosphatase</fullName>
        <ecNumber evidence="8">3.1.3.48</ecNumber>
    </recommendedName>
</protein>
<dbReference type="SUPFAM" id="SSF52821">
    <property type="entry name" value="Rhodanese/Cell cycle control phosphatase"/>
    <property type="match status" value="1"/>
</dbReference>
<evidence type="ECO:0000256" key="9">
    <source>
        <dbReference type="SAM" id="MobiDB-lite"/>
    </source>
</evidence>
<comment type="function">
    <text evidence="8">Tyrosine protein phosphatase which functions as a dosage-dependent inducer of mitotic progression.</text>
</comment>
<dbReference type="FunFam" id="3.40.250.10:FF:000021">
    <property type="entry name" value="M-phase inducer phosphatase cdc-25.2"/>
    <property type="match status" value="1"/>
</dbReference>
<dbReference type="SMART" id="SM00450">
    <property type="entry name" value="RHOD"/>
    <property type="match status" value="1"/>
</dbReference>
<evidence type="ECO:0000259" key="10">
    <source>
        <dbReference type="PROSITE" id="PS50206"/>
    </source>
</evidence>
<evidence type="ECO:0000256" key="4">
    <source>
        <dbReference type="ARBA" id="ARBA00022801"/>
    </source>
</evidence>
<dbReference type="EC" id="3.1.3.48" evidence="8"/>
<evidence type="ECO:0000256" key="2">
    <source>
        <dbReference type="ARBA" id="ARBA00022618"/>
    </source>
</evidence>
<evidence type="ECO:0000256" key="7">
    <source>
        <dbReference type="ARBA" id="ARBA00051722"/>
    </source>
</evidence>